<proteinExistence type="predicted"/>
<keyword evidence="2" id="KW-1185">Reference proteome</keyword>
<dbReference type="Proteomes" id="UP001589836">
    <property type="component" value="Unassembled WGS sequence"/>
</dbReference>
<dbReference type="PANTHER" id="PTHR39179:SF2">
    <property type="entry name" value="ENDOSPORE COAT-ASSOCIATED PROTEIN YUTH"/>
    <property type="match status" value="1"/>
</dbReference>
<dbReference type="EMBL" id="JBHLTP010000008">
    <property type="protein sequence ID" value="MFC0523873.1"/>
    <property type="molecule type" value="Genomic_DNA"/>
</dbReference>
<evidence type="ECO:0000313" key="1">
    <source>
        <dbReference type="EMBL" id="MFC0523873.1"/>
    </source>
</evidence>
<evidence type="ECO:0008006" key="3">
    <source>
        <dbReference type="Google" id="ProtNLM"/>
    </source>
</evidence>
<comment type="caution">
    <text evidence="1">The sequence shown here is derived from an EMBL/GenBank/DDBJ whole genome shotgun (WGS) entry which is preliminary data.</text>
</comment>
<accession>A0ABV6LNQ1</accession>
<protein>
    <recommendedName>
        <fullName evidence="3">Spore coat protein YutH</fullName>
    </recommendedName>
</protein>
<reference evidence="1 2" key="1">
    <citation type="submission" date="2024-09" db="EMBL/GenBank/DDBJ databases">
        <authorList>
            <person name="Sun Q."/>
            <person name="Mori K."/>
        </authorList>
    </citation>
    <scope>NUCLEOTIDE SEQUENCE [LARGE SCALE GENOMIC DNA]</scope>
    <source>
        <strain evidence="1 2">NCAIM B.02529</strain>
    </source>
</reference>
<dbReference type="Gene3D" id="3.90.1200.10">
    <property type="match status" value="1"/>
</dbReference>
<sequence>MSIIHKDIIKEKFRRQVRKMKEDIQSQYNIMLGREWKYFGYRSFDTQEGPVTIVPGHHLTEEEALEQRSLCEFLHANQWTYSTFPLFTKNGDMKATINGRDYMLVRTGMTLPKDSAHGTLLAQYHHLGSQYPYQPQHISRYGQWKALWEEKIDAWTNVYKREWGAHPASSFQRLFIETYPYLEGVMENAIQYLQESEQDWRYGEYDQGAFTAQRLLPKNLQQTIWSHTMVYDHPARDIAEWIRATLFEKQENGFQEVRTFMEGYEQQRPLSAFGWRLVYARLILPVHLLDQLDYCFHQDQVPNNRAEYMLKQELTNQVVYYRLLQRFFDEVQLDAKRLHIPVLDW</sequence>
<gene>
    <name evidence="1" type="ORF">ACFFGV_09920</name>
</gene>
<dbReference type="InterPro" id="IPR011009">
    <property type="entry name" value="Kinase-like_dom_sf"/>
</dbReference>
<dbReference type="InterPro" id="IPR047175">
    <property type="entry name" value="CotS-like"/>
</dbReference>
<dbReference type="SUPFAM" id="SSF56112">
    <property type="entry name" value="Protein kinase-like (PK-like)"/>
    <property type="match status" value="1"/>
</dbReference>
<name>A0ABV6LNQ1_9BACI</name>
<organism evidence="1 2">
    <name type="scientific">Pontibacillus salicampi</name>
    <dbReference type="NCBI Taxonomy" id="1449801"/>
    <lineage>
        <taxon>Bacteria</taxon>
        <taxon>Bacillati</taxon>
        <taxon>Bacillota</taxon>
        <taxon>Bacilli</taxon>
        <taxon>Bacillales</taxon>
        <taxon>Bacillaceae</taxon>
        <taxon>Pontibacillus</taxon>
    </lineage>
</organism>
<evidence type="ECO:0000313" key="2">
    <source>
        <dbReference type="Proteomes" id="UP001589836"/>
    </source>
</evidence>
<dbReference type="PANTHER" id="PTHR39179">
    <property type="entry name" value="SPORE COAT PROTEIN I"/>
    <property type="match status" value="1"/>
</dbReference>